<evidence type="ECO:0000256" key="5">
    <source>
        <dbReference type="SAM" id="MobiDB-lite"/>
    </source>
</evidence>
<organism evidence="8 9">
    <name type="scientific">Streptomyces spirodelae</name>
    <dbReference type="NCBI Taxonomy" id="2812904"/>
    <lineage>
        <taxon>Bacteria</taxon>
        <taxon>Bacillati</taxon>
        <taxon>Actinomycetota</taxon>
        <taxon>Actinomycetes</taxon>
        <taxon>Kitasatosporales</taxon>
        <taxon>Streptomycetaceae</taxon>
        <taxon>Streptomyces</taxon>
    </lineage>
</organism>
<keyword evidence="3 6" id="KW-1133">Transmembrane helix</keyword>
<keyword evidence="4 6" id="KW-0472">Membrane</keyword>
<keyword evidence="2 6" id="KW-0812">Transmembrane</keyword>
<feature type="transmembrane region" description="Helical" evidence="6">
    <location>
        <begin position="357"/>
        <end position="376"/>
    </location>
</feature>
<evidence type="ECO:0000256" key="1">
    <source>
        <dbReference type="ARBA" id="ARBA00004651"/>
    </source>
</evidence>
<dbReference type="PROSITE" id="PS50850">
    <property type="entry name" value="MFS"/>
    <property type="match status" value="1"/>
</dbReference>
<dbReference type="CDD" id="cd17324">
    <property type="entry name" value="MFS_NepI_like"/>
    <property type="match status" value="1"/>
</dbReference>
<feature type="transmembrane region" description="Helical" evidence="6">
    <location>
        <begin position="382"/>
        <end position="402"/>
    </location>
</feature>
<feature type="transmembrane region" description="Helical" evidence="6">
    <location>
        <begin position="28"/>
        <end position="47"/>
    </location>
</feature>
<name>A0ABS3WRX4_9ACTN</name>
<accession>A0ABS3WRX4</accession>
<keyword evidence="9" id="KW-1185">Reference proteome</keyword>
<dbReference type="Pfam" id="PF07690">
    <property type="entry name" value="MFS_1"/>
    <property type="match status" value="1"/>
</dbReference>
<sequence>MTSPLPQTASPDRAPTPSGTPKPPLTRGLVFLMAVAVGLSVAGNYFAQPLLDLISRDLHISSTLAGLIVTASQAGYALGLILLVPLGDVVDRKRLAVSLFAVTSLFLLMTAGAPSGPVLLAGTVLTALASVGAQVVVPFVATLAEPDRRGRAIGVVMSGILLGGLIARTASGALSELGGWRTVYWVNAVLMAGMALLLHNRLPRLRSGATLSYPGLLRSTVVLLREEPVLRWRAGIGALAQASYSVQLTALTFLLARPPFGWTEAAIGLFGLVGAVGVLGMTGAGRLADAGHVQKVSGAATLLLTVSWLLLLAGGHSVLWLAVGVVTLNLALQAVLNSSQSVIYALRPEARNRINSGFMTCFFIGGAAGAALASVVWAGSGWAGVCLLGGVLAAGSIALWALERLRAR</sequence>
<feature type="compositionally biased region" description="Polar residues" evidence="5">
    <location>
        <begin position="1"/>
        <end position="10"/>
    </location>
</feature>
<dbReference type="EMBL" id="JAFFZN010000007">
    <property type="protein sequence ID" value="MBO8185852.1"/>
    <property type="molecule type" value="Genomic_DNA"/>
</dbReference>
<dbReference type="Proteomes" id="UP001518976">
    <property type="component" value="Unassembled WGS sequence"/>
</dbReference>
<feature type="transmembrane region" description="Helical" evidence="6">
    <location>
        <begin position="59"/>
        <end position="83"/>
    </location>
</feature>
<evidence type="ECO:0000313" key="9">
    <source>
        <dbReference type="Proteomes" id="UP001518976"/>
    </source>
</evidence>
<feature type="transmembrane region" description="Helical" evidence="6">
    <location>
        <begin position="182"/>
        <end position="198"/>
    </location>
</feature>
<dbReference type="PANTHER" id="PTHR42910">
    <property type="entry name" value="TRANSPORTER SCO4007-RELATED"/>
    <property type="match status" value="1"/>
</dbReference>
<dbReference type="RefSeq" id="WP_209264657.1">
    <property type="nucleotide sequence ID" value="NZ_JAFFZN010000007.1"/>
</dbReference>
<evidence type="ECO:0000256" key="6">
    <source>
        <dbReference type="SAM" id="Phobius"/>
    </source>
</evidence>
<dbReference type="PANTHER" id="PTHR42910:SF1">
    <property type="entry name" value="MAJOR FACILITATOR SUPERFAMILY (MFS) PROFILE DOMAIN-CONTAINING PROTEIN"/>
    <property type="match status" value="1"/>
</dbReference>
<proteinExistence type="predicted"/>
<gene>
    <name evidence="8" type="ORF">JW592_10300</name>
</gene>
<evidence type="ECO:0000256" key="2">
    <source>
        <dbReference type="ARBA" id="ARBA00022692"/>
    </source>
</evidence>
<feature type="transmembrane region" description="Helical" evidence="6">
    <location>
        <begin position="95"/>
        <end position="113"/>
    </location>
</feature>
<feature type="transmembrane region" description="Helical" evidence="6">
    <location>
        <begin position="262"/>
        <end position="284"/>
    </location>
</feature>
<protein>
    <submittedName>
        <fullName evidence="8">MFS transporter</fullName>
    </submittedName>
</protein>
<feature type="transmembrane region" description="Helical" evidence="6">
    <location>
        <begin position="152"/>
        <end position="170"/>
    </location>
</feature>
<dbReference type="InterPro" id="IPR036259">
    <property type="entry name" value="MFS_trans_sf"/>
</dbReference>
<dbReference type="InterPro" id="IPR011701">
    <property type="entry name" value="MFS"/>
</dbReference>
<evidence type="ECO:0000256" key="4">
    <source>
        <dbReference type="ARBA" id="ARBA00023136"/>
    </source>
</evidence>
<dbReference type="SUPFAM" id="SSF103473">
    <property type="entry name" value="MFS general substrate transporter"/>
    <property type="match status" value="1"/>
</dbReference>
<feature type="transmembrane region" description="Helical" evidence="6">
    <location>
        <begin position="119"/>
        <end position="140"/>
    </location>
</feature>
<feature type="transmembrane region" description="Helical" evidence="6">
    <location>
        <begin position="319"/>
        <end position="336"/>
    </location>
</feature>
<evidence type="ECO:0000256" key="3">
    <source>
        <dbReference type="ARBA" id="ARBA00022989"/>
    </source>
</evidence>
<comment type="caution">
    <text evidence="8">The sequence shown here is derived from an EMBL/GenBank/DDBJ whole genome shotgun (WGS) entry which is preliminary data.</text>
</comment>
<dbReference type="InterPro" id="IPR020846">
    <property type="entry name" value="MFS_dom"/>
</dbReference>
<comment type="subcellular location">
    <subcellularLocation>
        <location evidence="1">Cell membrane</location>
        <topology evidence="1">Multi-pass membrane protein</topology>
    </subcellularLocation>
</comment>
<reference evidence="8 9" key="1">
    <citation type="submission" date="2021-02" db="EMBL/GenBank/DDBJ databases">
        <title>Streptomyces spirodelae sp. nov., isolated from duckweed.</title>
        <authorList>
            <person name="Saimee Y."/>
            <person name="Duangmal K."/>
        </authorList>
    </citation>
    <scope>NUCLEOTIDE SEQUENCE [LARGE SCALE GENOMIC DNA]</scope>
    <source>
        <strain evidence="8 9">DW4-2</strain>
    </source>
</reference>
<dbReference type="Gene3D" id="1.20.1250.20">
    <property type="entry name" value="MFS general substrate transporter like domains"/>
    <property type="match status" value="1"/>
</dbReference>
<evidence type="ECO:0000259" key="7">
    <source>
        <dbReference type="PROSITE" id="PS50850"/>
    </source>
</evidence>
<feature type="region of interest" description="Disordered" evidence="5">
    <location>
        <begin position="1"/>
        <end position="22"/>
    </location>
</feature>
<feature type="domain" description="Major facilitator superfamily (MFS) profile" evidence="7">
    <location>
        <begin position="29"/>
        <end position="407"/>
    </location>
</feature>
<evidence type="ECO:0000313" key="8">
    <source>
        <dbReference type="EMBL" id="MBO8185852.1"/>
    </source>
</evidence>